<keyword evidence="2" id="KW-1185">Reference proteome</keyword>
<evidence type="ECO:0000313" key="2">
    <source>
        <dbReference type="Proteomes" id="UP000234275"/>
    </source>
</evidence>
<dbReference type="VEuPathDB" id="FungiDB:P170DRAFT_250520"/>
<protein>
    <submittedName>
        <fullName evidence="1">Uncharacterized protein</fullName>
    </submittedName>
</protein>
<sequence length="151" mass="17285">MAVELGFCLFLDFKLSFLRVDIPSSEKPQEHRDTGEPSATCSTAFRTLSRLGSPLFPVSAVSICCVLLSTFILHALRLIWLSPSGEDSRLFGPSPRIFNDRFYFFLWKGLLVAASKRTNWLSYVSTSRVLMVLRIMLRRDTFFFAYIDREG</sequence>
<evidence type="ECO:0000313" key="1">
    <source>
        <dbReference type="EMBL" id="PLB45718.1"/>
    </source>
</evidence>
<proteinExistence type="predicted"/>
<gene>
    <name evidence="1" type="ORF">P170DRAFT_250520</name>
</gene>
<name>A0A2I2FYM1_9EURO</name>
<dbReference type="Proteomes" id="UP000234275">
    <property type="component" value="Unassembled WGS sequence"/>
</dbReference>
<accession>A0A2I2FYM1</accession>
<dbReference type="GeneID" id="36550722"/>
<dbReference type="AlphaFoldDB" id="A0A2I2FYM1"/>
<comment type="caution">
    <text evidence="1">The sequence shown here is derived from an EMBL/GenBank/DDBJ whole genome shotgun (WGS) entry which is preliminary data.</text>
</comment>
<dbReference type="EMBL" id="MSFO01000007">
    <property type="protein sequence ID" value="PLB45718.1"/>
    <property type="molecule type" value="Genomic_DNA"/>
</dbReference>
<organism evidence="1 2">
    <name type="scientific">Aspergillus steynii IBT 23096</name>
    <dbReference type="NCBI Taxonomy" id="1392250"/>
    <lineage>
        <taxon>Eukaryota</taxon>
        <taxon>Fungi</taxon>
        <taxon>Dikarya</taxon>
        <taxon>Ascomycota</taxon>
        <taxon>Pezizomycotina</taxon>
        <taxon>Eurotiomycetes</taxon>
        <taxon>Eurotiomycetidae</taxon>
        <taxon>Eurotiales</taxon>
        <taxon>Aspergillaceae</taxon>
        <taxon>Aspergillus</taxon>
        <taxon>Aspergillus subgen. Circumdati</taxon>
    </lineage>
</organism>
<reference evidence="1 2" key="1">
    <citation type="submission" date="2016-12" db="EMBL/GenBank/DDBJ databases">
        <title>The genomes of Aspergillus section Nigri reveals drivers in fungal speciation.</title>
        <authorList>
            <consortium name="DOE Joint Genome Institute"/>
            <person name="Vesth T.C."/>
            <person name="Nybo J."/>
            <person name="Theobald S."/>
            <person name="Brandl J."/>
            <person name="Frisvad J.C."/>
            <person name="Nielsen K.F."/>
            <person name="Lyhne E.K."/>
            <person name="Kogle M.E."/>
            <person name="Kuo A."/>
            <person name="Riley R."/>
            <person name="Clum A."/>
            <person name="Nolan M."/>
            <person name="Lipzen A."/>
            <person name="Salamov A."/>
            <person name="Henrissat B."/>
            <person name="Wiebenga A."/>
            <person name="De Vries R.P."/>
            <person name="Grigoriev I.V."/>
            <person name="Mortensen U.H."/>
            <person name="Andersen M.R."/>
            <person name="Baker S.E."/>
        </authorList>
    </citation>
    <scope>NUCLEOTIDE SEQUENCE [LARGE SCALE GENOMIC DNA]</scope>
    <source>
        <strain evidence="1 2">IBT 23096</strain>
    </source>
</reference>
<dbReference type="RefSeq" id="XP_024701020.1">
    <property type="nucleotide sequence ID" value="XM_024843023.1"/>
</dbReference>